<dbReference type="InterPro" id="IPR021109">
    <property type="entry name" value="Peptidase_aspartic_dom_sf"/>
</dbReference>
<accession>A0A812RPX5</accession>
<dbReference type="Proteomes" id="UP000649617">
    <property type="component" value="Unassembled WGS sequence"/>
</dbReference>
<organism evidence="2 3">
    <name type="scientific">Symbiodinium pilosum</name>
    <name type="common">Dinoflagellate</name>
    <dbReference type="NCBI Taxonomy" id="2952"/>
    <lineage>
        <taxon>Eukaryota</taxon>
        <taxon>Sar</taxon>
        <taxon>Alveolata</taxon>
        <taxon>Dinophyceae</taxon>
        <taxon>Suessiales</taxon>
        <taxon>Symbiodiniaceae</taxon>
        <taxon>Symbiodinium</taxon>
    </lineage>
</organism>
<reference evidence="2" key="1">
    <citation type="submission" date="2021-02" db="EMBL/GenBank/DDBJ databases">
        <authorList>
            <person name="Dougan E. K."/>
            <person name="Rhodes N."/>
            <person name="Thang M."/>
            <person name="Chan C."/>
        </authorList>
    </citation>
    <scope>NUCLEOTIDE SEQUENCE</scope>
</reference>
<keyword evidence="3" id="KW-1185">Reference proteome</keyword>
<dbReference type="AlphaFoldDB" id="A0A812RPX5"/>
<evidence type="ECO:0000256" key="1">
    <source>
        <dbReference type="SAM" id="MobiDB-lite"/>
    </source>
</evidence>
<name>A0A812RPX5_SYMPI</name>
<dbReference type="Gene3D" id="2.40.70.10">
    <property type="entry name" value="Acid Proteases"/>
    <property type="match status" value="1"/>
</dbReference>
<gene>
    <name evidence="2" type="ORF">SPIL2461_LOCUS10904</name>
</gene>
<proteinExistence type="predicted"/>
<dbReference type="OrthoDB" id="447226at2759"/>
<evidence type="ECO:0000313" key="3">
    <source>
        <dbReference type="Proteomes" id="UP000649617"/>
    </source>
</evidence>
<feature type="compositionally biased region" description="Basic and acidic residues" evidence="1">
    <location>
        <begin position="371"/>
        <end position="381"/>
    </location>
</feature>
<feature type="region of interest" description="Disordered" evidence="1">
    <location>
        <begin position="353"/>
        <end position="381"/>
    </location>
</feature>
<protein>
    <submittedName>
        <fullName evidence="2">Uncharacterized protein</fullName>
    </submittedName>
</protein>
<feature type="compositionally biased region" description="Low complexity" evidence="1">
    <location>
        <begin position="360"/>
        <end position="370"/>
    </location>
</feature>
<sequence length="617" mass="67056">MSEDTGGRQTKIPSWDGSADAFQSYCEAALLYEQTTKIQDRYLAAPRLIGELQGAAKRLVVGQRPDWVSFNGGVSHLLQHLRRCLGKPQVPELTELLARYFKTSKRKHGELMGEHITRKCELYVRAQQAMHRMKPHHDRAEFKSPVDWPGGWGSHSRRASTDSRASTDGGTKGGASEEPQAAAPTSATATASAASENSGPTARTNEDQGYAWTDWSWYGYGNSWSWQISAIMELAISAMGRPGDAGLEAHEKNTVIVATQGEMTLQRVAQELRNQFADVDLKKRDASRKYQGYAGEHLEGSDSEWNVQETSFDAEAELTAEGYALWSETEGEIQGAMAALDQARRTLRGARERQKQVKQSRQYFRYGSGSRRSEGSSTKDEKIICLRRGKPGHKAAACTAEIPQASAVEMAPFTCYAQDSEPMEEAWSAQGSAHRPSTGDAAAAGKAVIDCGATKSLGSVQALEQLMRVSKLGVSQVDTVDRPVLGFGNSSEDRCISTLHLNIRAGDRPGVKIHALNRGAGPILLSVATLKALNATIDFGEGTMVLKNVDNRKLLTLEETQTGHLLLPLAQDLLAGAQGTSMSIPSLSSYLAQEDNFVHQSGSVKVPSMNQSSLPEE</sequence>
<feature type="compositionally biased region" description="Low complexity" evidence="1">
    <location>
        <begin position="176"/>
        <end position="196"/>
    </location>
</feature>
<comment type="caution">
    <text evidence="2">The sequence shown here is derived from an EMBL/GenBank/DDBJ whole genome shotgun (WGS) entry which is preliminary data.</text>
</comment>
<feature type="region of interest" description="Disordered" evidence="1">
    <location>
        <begin position="134"/>
        <end position="206"/>
    </location>
</feature>
<dbReference type="EMBL" id="CAJNIZ010020991">
    <property type="protein sequence ID" value="CAE7447189.1"/>
    <property type="molecule type" value="Genomic_DNA"/>
</dbReference>
<evidence type="ECO:0000313" key="2">
    <source>
        <dbReference type="EMBL" id="CAE7447189.1"/>
    </source>
</evidence>